<dbReference type="Gene3D" id="1.20.1250.20">
    <property type="entry name" value="MFS general substrate transporter like domains"/>
    <property type="match status" value="1"/>
</dbReference>
<dbReference type="AlphaFoldDB" id="A0A317WR85"/>
<gene>
    <name evidence="7" type="ORF">BO70DRAFT_386022</name>
</gene>
<evidence type="ECO:0000256" key="1">
    <source>
        <dbReference type="ARBA" id="ARBA00004141"/>
    </source>
</evidence>
<dbReference type="VEuPathDB" id="FungiDB:BO70DRAFT_386022"/>
<dbReference type="PANTHER" id="PTHR23502">
    <property type="entry name" value="MAJOR FACILITATOR SUPERFAMILY"/>
    <property type="match status" value="1"/>
</dbReference>
<feature type="transmembrane region" description="Helical" evidence="5">
    <location>
        <begin position="266"/>
        <end position="286"/>
    </location>
</feature>
<accession>A0A317WR85</accession>
<feature type="transmembrane region" description="Helical" evidence="5">
    <location>
        <begin position="375"/>
        <end position="397"/>
    </location>
</feature>
<evidence type="ECO:0000256" key="2">
    <source>
        <dbReference type="ARBA" id="ARBA00022692"/>
    </source>
</evidence>
<evidence type="ECO:0000256" key="3">
    <source>
        <dbReference type="ARBA" id="ARBA00022989"/>
    </source>
</evidence>
<keyword evidence="4 5" id="KW-0472">Membrane</keyword>
<dbReference type="Proteomes" id="UP000247233">
    <property type="component" value="Unassembled WGS sequence"/>
</dbReference>
<dbReference type="Pfam" id="PF07690">
    <property type="entry name" value="MFS_1"/>
    <property type="match status" value="1"/>
</dbReference>
<dbReference type="InterPro" id="IPR036259">
    <property type="entry name" value="MFS_trans_sf"/>
</dbReference>
<keyword evidence="8" id="KW-1185">Reference proteome</keyword>
<keyword evidence="2 5" id="KW-0812">Transmembrane</keyword>
<dbReference type="PROSITE" id="PS50850">
    <property type="entry name" value="MFS"/>
    <property type="match status" value="1"/>
</dbReference>
<feature type="transmembrane region" description="Helical" evidence="5">
    <location>
        <begin position="443"/>
        <end position="467"/>
    </location>
</feature>
<dbReference type="InterPro" id="IPR011701">
    <property type="entry name" value="MFS"/>
</dbReference>
<sequence>MNLNPTKHQEVNSLEGRKSNNPQDPFIWPLWRKWWATGLGLLASFICSMNGTILSVAHQPIGEEFHISDATFPNSYWLTTSWGLGAALCPLFLFPIMEDFGVRPVLLSTYFVFVCFLIPVGFAQNYGTLVIVRFFSGGCVPLISDAVAGIVSNVFHEDRARCIPVSLYVTIYLASTSIGPVAGASILRFLSWRWIGHMEVIWTAVLFPILAVGLPETRGLSSVKRLRSDGDMKACSAARLGRIRTLLPQGVFKNVTRPLFMLGHELVVFVAALWAAFSLGTIYLFTQSVEQVYTALYGWDAVEAGYVQVAIVLGEILGCGFCMSTNNWYYDSARRNTEVPGMPISEARLYVSIIGGFFGVTGGMFVYGWTSYSSVHWMAPTVGLAMVGFGTTAVIIGNANYLIDAYSKYAASALGAVGLVENISIAFLPLATTAMYTELGFHWASSCLAFVSLALVAAPLVVLRWGAAVRSRSPFMREAIIERRGTITTESM</sequence>
<dbReference type="STRING" id="1448321.A0A317WR85"/>
<dbReference type="GeneID" id="37068023"/>
<dbReference type="OrthoDB" id="5403280at2759"/>
<evidence type="ECO:0000313" key="8">
    <source>
        <dbReference type="Proteomes" id="UP000247233"/>
    </source>
</evidence>
<comment type="subcellular location">
    <subcellularLocation>
        <location evidence="1">Membrane</location>
        <topology evidence="1">Multi-pass membrane protein</topology>
    </subcellularLocation>
</comment>
<proteinExistence type="predicted"/>
<evidence type="ECO:0000256" key="4">
    <source>
        <dbReference type="ARBA" id="ARBA00023136"/>
    </source>
</evidence>
<organism evidence="7 8">
    <name type="scientific">Aspergillus heteromorphus CBS 117.55</name>
    <dbReference type="NCBI Taxonomy" id="1448321"/>
    <lineage>
        <taxon>Eukaryota</taxon>
        <taxon>Fungi</taxon>
        <taxon>Dikarya</taxon>
        <taxon>Ascomycota</taxon>
        <taxon>Pezizomycotina</taxon>
        <taxon>Eurotiomycetes</taxon>
        <taxon>Eurotiomycetidae</taxon>
        <taxon>Eurotiales</taxon>
        <taxon>Aspergillaceae</taxon>
        <taxon>Aspergillus</taxon>
        <taxon>Aspergillus subgen. Circumdati</taxon>
    </lineage>
</organism>
<evidence type="ECO:0000259" key="6">
    <source>
        <dbReference type="PROSITE" id="PS50850"/>
    </source>
</evidence>
<dbReference type="SUPFAM" id="SSF103473">
    <property type="entry name" value="MFS general substrate transporter"/>
    <property type="match status" value="1"/>
</dbReference>
<reference evidence="7 8" key="1">
    <citation type="submission" date="2016-12" db="EMBL/GenBank/DDBJ databases">
        <title>The genomes of Aspergillus section Nigri reveals drivers in fungal speciation.</title>
        <authorList>
            <consortium name="DOE Joint Genome Institute"/>
            <person name="Vesth T.C."/>
            <person name="Nybo J."/>
            <person name="Theobald S."/>
            <person name="Brandl J."/>
            <person name="Frisvad J.C."/>
            <person name="Nielsen K.F."/>
            <person name="Lyhne E.K."/>
            <person name="Kogle M.E."/>
            <person name="Kuo A."/>
            <person name="Riley R."/>
            <person name="Clum A."/>
            <person name="Nolan M."/>
            <person name="Lipzen A."/>
            <person name="Salamov A."/>
            <person name="Henrissat B."/>
            <person name="Wiebenga A."/>
            <person name="De Vries R.P."/>
            <person name="Grigoriev I.V."/>
            <person name="Mortensen U.H."/>
            <person name="Andersen M.R."/>
            <person name="Baker S.E."/>
        </authorList>
    </citation>
    <scope>NUCLEOTIDE SEQUENCE [LARGE SCALE GENOMIC DNA]</scope>
    <source>
        <strain evidence="7 8">CBS 117.55</strain>
    </source>
</reference>
<dbReference type="GO" id="GO:0022857">
    <property type="term" value="F:transmembrane transporter activity"/>
    <property type="evidence" value="ECO:0007669"/>
    <property type="project" value="InterPro"/>
</dbReference>
<feature type="transmembrane region" description="Helical" evidence="5">
    <location>
        <begin position="130"/>
        <end position="155"/>
    </location>
</feature>
<dbReference type="PANTHER" id="PTHR23502:SF52">
    <property type="entry name" value="MULTIDRUG TRANSPORTER, PUTATIVE (AFU_ORTHOLOGUE AFUA_2G17730)-RELATED"/>
    <property type="match status" value="1"/>
</dbReference>
<name>A0A317WR85_9EURO</name>
<feature type="transmembrane region" description="Helical" evidence="5">
    <location>
        <begin position="167"/>
        <end position="188"/>
    </location>
</feature>
<dbReference type="RefSeq" id="XP_025400902.1">
    <property type="nucleotide sequence ID" value="XM_025545786.1"/>
</dbReference>
<keyword evidence="3 5" id="KW-1133">Transmembrane helix</keyword>
<feature type="transmembrane region" description="Helical" evidence="5">
    <location>
        <begin position="349"/>
        <end position="369"/>
    </location>
</feature>
<feature type="domain" description="Major facilitator superfamily (MFS) profile" evidence="6">
    <location>
        <begin position="36"/>
        <end position="472"/>
    </location>
</feature>
<feature type="transmembrane region" description="Helical" evidence="5">
    <location>
        <begin position="105"/>
        <end position="124"/>
    </location>
</feature>
<feature type="transmembrane region" description="Helical" evidence="5">
    <location>
        <begin position="76"/>
        <end position="93"/>
    </location>
</feature>
<feature type="transmembrane region" description="Helical" evidence="5">
    <location>
        <begin position="306"/>
        <end position="329"/>
    </location>
</feature>
<feature type="transmembrane region" description="Helical" evidence="5">
    <location>
        <begin position="409"/>
        <end position="431"/>
    </location>
</feature>
<comment type="caution">
    <text evidence="7">The sequence shown here is derived from an EMBL/GenBank/DDBJ whole genome shotgun (WGS) entry which is preliminary data.</text>
</comment>
<feature type="transmembrane region" description="Helical" evidence="5">
    <location>
        <begin position="34"/>
        <end position="56"/>
    </location>
</feature>
<dbReference type="EMBL" id="MSFL01000007">
    <property type="protein sequence ID" value="PWY86670.1"/>
    <property type="molecule type" value="Genomic_DNA"/>
</dbReference>
<dbReference type="GO" id="GO:0005886">
    <property type="term" value="C:plasma membrane"/>
    <property type="evidence" value="ECO:0007669"/>
    <property type="project" value="TreeGrafter"/>
</dbReference>
<feature type="transmembrane region" description="Helical" evidence="5">
    <location>
        <begin position="194"/>
        <end position="215"/>
    </location>
</feature>
<protein>
    <submittedName>
        <fullName evidence="7">MFS multidrug transporter</fullName>
    </submittedName>
</protein>
<evidence type="ECO:0000313" key="7">
    <source>
        <dbReference type="EMBL" id="PWY86670.1"/>
    </source>
</evidence>
<dbReference type="InterPro" id="IPR020846">
    <property type="entry name" value="MFS_dom"/>
</dbReference>
<evidence type="ECO:0000256" key="5">
    <source>
        <dbReference type="SAM" id="Phobius"/>
    </source>
</evidence>